<comment type="similarity">
    <text evidence="2">Belongs to the arsenical resistance-3 (ACR3) (TC 2.A.59) family.</text>
</comment>
<evidence type="ECO:0000256" key="7">
    <source>
        <dbReference type="ARBA" id="ARBA00023136"/>
    </source>
</evidence>
<comment type="caution">
    <text evidence="9">The sequence shown here is derived from an EMBL/GenBank/DDBJ whole genome shotgun (WGS) entry which is preliminary data.</text>
</comment>
<dbReference type="GO" id="GO:0015104">
    <property type="term" value="F:antimonite transmembrane transporter activity"/>
    <property type="evidence" value="ECO:0007669"/>
    <property type="project" value="TreeGrafter"/>
</dbReference>
<evidence type="ECO:0000256" key="2">
    <source>
        <dbReference type="ARBA" id="ARBA00010110"/>
    </source>
</evidence>
<feature type="transmembrane region" description="Helical" evidence="8">
    <location>
        <begin position="83"/>
        <end position="102"/>
    </location>
</feature>
<evidence type="ECO:0000256" key="1">
    <source>
        <dbReference type="ARBA" id="ARBA00004651"/>
    </source>
</evidence>
<evidence type="ECO:0000313" key="9">
    <source>
        <dbReference type="EMBL" id="KAB1655959.1"/>
    </source>
</evidence>
<feature type="transmembrane region" description="Helical" evidence="8">
    <location>
        <begin position="51"/>
        <end position="71"/>
    </location>
</feature>
<gene>
    <name evidence="9" type="ORF">F8O01_10960</name>
</gene>
<dbReference type="GO" id="GO:0015105">
    <property type="term" value="F:arsenite transmembrane transporter activity"/>
    <property type="evidence" value="ECO:0007669"/>
    <property type="project" value="TreeGrafter"/>
</dbReference>
<dbReference type="Pfam" id="PF01758">
    <property type="entry name" value="SBF"/>
    <property type="match status" value="1"/>
</dbReference>
<evidence type="ECO:0000256" key="4">
    <source>
        <dbReference type="ARBA" id="ARBA00022475"/>
    </source>
</evidence>
<dbReference type="Proteomes" id="UP000467240">
    <property type="component" value="Unassembled WGS sequence"/>
</dbReference>
<evidence type="ECO:0000313" key="10">
    <source>
        <dbReference type="Proteomes" id="UP000467240"/>
    </source>
</evidence>
<dbReference type="AlphaFoldDB" id="A0A7J5BQ97"/>
<evidence type="ECO:0000256" key="5">
    <source>
        <dbReference type="ARBA" id="ARBA00022692"/>
    </source>
</evidence>
<protein>
    <submittedName>
        <fullName evidence="9">Arsenic resistance protein</fullName>
    </submittedName>
</protein>
<proteinExistence type="inferred from homology"/>
<feature type="transmembrane region" description="Helical" evidence="8">
    <location>
        <begin position="303"/>
        <end position="328"/>
    </location>
</feature>
<keyword evidence="7 8" id="KW-0472">Membrane</keyword>
<organism evidence="9 10">
    <name type="scientific">Pseudoclavibacter chungangensis</name>
    <dbReference type="NCBI Taxonomy" id="587635"/>
    <lineage>
        <taxon>Bacteria</taxon>
        <taxon>Bacillati</taxon>
        <taxon>Actinomycetota</taxon>
        <taxon>Actinomycetes</taxon>
        <taxon>Micrococcales</taxon>
        <taxon>Microbacteriaceae</taxon>
        <taxon>Pseudoclavibacter</taxon>
    </lineage>
</organism>
<comment type="subcellular location">
    <subcellularLocation>
        <location evidence="1">Cell membrane</location>
        <topology evidence="1">Multi-pass membrane protein</topology>
    </subcellularLocation>
</comment>
<keyword evidence="5 8" id="KW-0812">Transmembrane</keyword>
<dbReference type="EMBL" id="WBJZ01000013">
    <property type="protein sequence ID" value="KAB1655959.1"/>
    <property type="molecule type" value="Genomic_DNA"/>
</dbReference>
<keyword evidence="6 8" id="KW-1133">Transmembrane helix</keyword>
<keyword evidence="4" id="KW-1003">Cell membrane</keyword>
<feature type="transmembrane region" description="Helical" evidence="8">
    <location>
        <begin position="28"/>
        <end position="45"/>
    </location>
</feature>
<dbReference type="InterPro" id="IPR038770">
    <property type="entry name" value="Na+/solute_symporter_sf"/>
</dbReference>
<evidence type="ECO:0000256" key="8">
    <source>
        <dbReference type="SAM" id="Phobius"/>
    </source>
</evidence>
<dbReference type="OrthoDB" id="3254016at2"/>
<keyword evidence="3" id="KW-0813">Transport</keyword>
<feature type="transmembrane region" description="Helical" evidence="8">
    <location>
        <begin position="144"/>
        <end position="168"/>
    </location>
</feature>
<evidence type="ECO:0000256" key="6">
    <source>
        <dbReference type="ARBA" id="ARBA00022989"/>
    </source>
</evidence>
<dbReference type="PANTHER" id="PTHR43057">
    <property type="entry name" value="ARSENITE EFFLUX TRANSPORTER"/>
    <property type="match status" value="1"/>
</dbReference>
<name>A0A7J5BQ97_9MICO</name>
<reference evidence="9 10" key="1">
    <citation type="submission" date="2019-09" db="EMBL/GenBank/DDBJ databases">
        <title>Phylogeny of genus Pseudoclavibacter and closely related genus.</title>
        <authorList>
            <person name="Li Y."/>
        </authorList>
    </citation>
    <scope>NUCLEOTIDE SEQUENCE [LARGE SCALE GENOMIC DNA]</scope>
    <source>
        <strain evidence="9 10">DSM 23821</strain>
    </source>
</reference>
<dbReference type="Gene3D" id="1.20.1530.20">
    <property type="match status" value="1"/>
</dbReference>
<feature type="transmembrane region" description="Helical" evidence="8">
    <location>
        <begin position="114"/>
        <end position="137"/>
    </location>
</feature>
<feature type="transmembrane region" description="Helical" evidence="8">
    <location>
        <begin position="279"/>
        <end position="297"/>
    </location>
</feature>
<dbReference type="InterPro" id="IPR002657">
    <property type="entry name" value="BilAc:Na_symport/Acr3"/>
</dbReference>
<evidence type="ECO:0000256" key="3">
    <source>
        <dbReference type="ARBA" id="ARBA00022448"/>
    </source>
</evidence>
<dbReference type="GO" id="GO:0015297">
    <property type="term" value="F:antiporter activity"/>
    <property type="evidence" value="ECO:0007669"/>
    <property type="project" value="InterPro"/>
</dbReference>
<accession>A0A7J5BQ97</accession>
<dbReference type="PANTHER" id="PTHR43057:SF1">
    <property type="entry name" value="ARSENICAL-RESISTANCE PROTEIN 3"/>
    <property type="match status" value="1"/>
</dbReference>
<sequence length="343" mass="36183">MVASARGRIPGRTRRWTVVVAWMERYQLPLYVGALLLGAVVGLVVPAAGAVAVHAVEPCLALLLYVTFLGIPMRRLGAALRDARFVGSLLVLNFLLVPPLAWLLSRLVAHDEALLVGVLFVLLTPCIDYVIVFAGIAGGDARRLLAAAPLLMVVQALLLPVFLFLFVGPDTASAVEPGPFLRALLVIVLLPLVAAWLTQLVAPRFGFEAAVERSANAAMVPLMMVTLAIVVASQIAGVGTELGALALAVPVFVLFVAVALPLGMLVGRVARIDVAGRRALVFSGATRNSLVVLPLALTLPDRFALAPLVVVTQTLVELGAMVLLVRIVPLLVRDARPGIERAG</sequence>
<dbReference type="InterPro" id="IPR004706">
    <property type="entry name" value="Arsenical-R_Acr3"/>
</dbReference>
<keyword evidence="10" id="KW-1185">Reference proteome</keyword>
<dbReference type="GO" id="GO:0005886">
    <property type="term" value="C:plasma membrane"/>
    <property type="evidence" value="ECO:0007669"/>
    <property type="project" value="UniProtKB-SubCell"/>
</dbReference>
<feature type="transmembrane region" description="Helical" evidence="8">
    <location>
        <begin position="180"/>
        <end position="202"/>
    </location>
</feature>
<feature type="transmembrane region" description="Helical" evidence="8">
    <location>
        <begin position="214"/>
        <end position="236"/>
    </location>
</feature>
<feature type="transmembrane region" description="Helical" evidence="8">
    <location>
        <begin position="242"/>
        <end position="267"/>
    </location>
</feature>